<dbReference type="InterPro" id="IPR011009">
    <property type="entry name" value="Kinase-like_dom_sf"/>
</dbReference>
<name>A0ABV8X326_9LACT</name>
<accession>A0ABV8X326</accession>
<feature type="domain" description="Aminoglycoside phosphotransferase" evidence="1">
    <location>
        <begin position="154"/>
        <end position="222"/>
    </location>
</feature>
<dbReference type="InterPro" id="IPR002575">
    <property type="entry name" value="Aminoglycoside_PTrfase"/>
</dbReference>
<proteinExistence type="predicted"/>
<dbReference type="RefSeq" id="WP_378154043.1">
    <property type="nucleotide sequence ID" value="NZ_JBHSEC010000014.1"/>
</dbReference>
<evidence type="ECO:0000313" key="3">
    <source>
        <dbReference type="Proteomes" id="UP001595817"/>
    </source>
</evidence>
<dbReference type="Gene3D" id="3.30.200.20">
    <property type="entry name" value="Phosphorylase Kinase, domain 1"/>
    <property type="match status" value="1"/>
</dbReference>
<dbReference type="InterPro" id="IPR051678">
    <property type="entry name" value="AGP_Transferase"/>
</dbReference>
<dbReference type="PANTHER" id="PTHR21310">
    <property type="entry name" value="AMINOGLYCOSIDE PHOSPHOTRANSFERASE-RELATED-RELATED"/>
    <property type="match status" value="1"/>
</dbReference>
<dbReference type="Pfam" id="PF01636">
    <property type="entry name" value="APH"/>
    <property type="match status" value="2"/>
</dbReference>
<dbReference type="EMBL" id="JBHSEC010000014">
    <property type="protein sequence ID" value="MFC4410327.1"/>
    <property type="molecule type" value="Genomic_DNA"/>
</dbReference>
<organism evidence="2 3">
    <name type="scientific">Chungangia koreensis</name>
    <dbReference type="NCBI Taxonomy" id="752657"/>
    <lineage>
        <taxon>Bacteria</taxon>
        <taxon>Bacillati</taxon>
        <taxon>Bacillota</taxon>
        <taxon>Bacilli</taxon>
        <taxon>Lactobacillales</taxon>
        <taxon>Chungangia</taxon>
    </lineage>
</organism>
<evidence type="ECO:0000313" key="2">
    <source>
        <dbReference type="EMBL" id="MFC4410327.1"/>
    </source>
</evidence>
<dbReference type="Gene3D" id="3.90.1200.10">
    <property type="match status" value="1"/>
</dbReference>
<keyword evidence="3" id="KW-1185">Reference proteome</keyword>
<sequence length="267" mass="30583">MDINQILEQCQIEYSSFKKVQGGNDSSVYQVTGLDGSNFALRILPLNRLSQFQWEAELISMVREQNIPAPEVISVHAAGGYAVMLMEWVTGQTMLQALMDHPVKARQLGSEFGRVQALIHQIELPKPIVSSWLTPATDIERELFNQINPTGQWLLHMDYHPLNVLTDGEKVTGVIDWINASVGDRRFDMMRTLSIMQIDGPTITEIQEILSDFLEGYRAGYEKIDDPLQHNHLFRFWAGNRMKRDLGQRLDENAIKRIDNWMGQNNE</sequence>
<gene>
    <name evidence="2" type="ORF">ACFOZY_07820</name>
</gene>
<evidence type="ECO:0000259" key="1">
    <source>
        <dbReference type="Pfam" id="PF01636"/>
    </source>
</evidence>
<reference evidence="3" key="1">
    <citation type="journal article" date="2019" name="Int. J. Syst. Evol. Microbiol.">
        <title>The Global Catalogue of Microorganisms (GCM) 10K type strain sequencing project: providing services to taxonomists for standard genome sequencing and annotation.</title>
        <authorList>
            <consortium name="The Broad Institute Genomics Platform"/>
            <consortium name="The Broad Institute Genome Sequencing Center for Infectious Disease"/>
            <person name="Wu L."/>
            <person name="Ma J."/>
        </authorList>
    </citation>
    <scope>NUCLEOTIDE SEQUENCE [LARGE SCALE GENOMIC DNA]</scope>
    <source>
        <strain evidence="3">CCUG 59778</strain>
    </source>
</reference>
<feature type="domain" description="Aminoglycoside phosphotransferase" evidence="1">
    <location>
        <begin position="17"/>
        <end position="143"/>
    </location>
</feature>
<dbReference type="SUPFAM" id="SSF56112">
    <property type="entry name" value="Protein kinase-like (PK-like)"/>
    <property type="match status" value="1"/>
</dbReference>
<protein>
    <submittedName>
        <fullName evidence="2">Phosphotransferase family protein</fullName>
    </submittedName>
</protein>
<dbReference type="Proteomes" id="UP001595817">
    <property type="component" value="Unassembled WGS sequence"/>
</dbReference>
<comment type="caution">
    <text evidence="2">The sequence shown here is derived from an EMBL/GenBank/DDBJ whole genome shotgun (WGS) entry which is preliminary data.</text>
</comment>